<reference evidence="1" key="1">
    <citation type="submission" date="2022-11" db="EMBL/GenBank/DDBJ databases">
        <authorList>
            <person name="Hyden B.L."/>
            <person name="Feng K."/>
            <person name="Yates T."/>
            <person name="Jawdy S."/>
            <person name="Smart L.B."/>
            <person name="Muchero W."/>
        </authorList>
    </citation>
    <scope>NUCLEOTIDE SEQUENCE</scope>
    <source>
        <tissue evidence="1">Shoot tip</tissue>
    </source>
</reference>
<dbReference type="GO" id="GO:0048364">
    <property type="term" value="P:root development"/>
    <property type="evidence" value="ECO:0007669"/>
    <property type="project" value="InterPro"/>
</dbReference>
<dbReference type="Proteomes" id="UP001151532">
    <property type="component" value="Chromosome 2"/>
</dbReference>
<dbReference type="EMBL" id="JAPFFK010000019">
    <property type="protein sequence ID" value="KAJ6684648.1"/>
    <property type="molecule type" value="Genomic_DNA"/>
</dbReference>
<dbReference type="InterPro" id="IPR004320">
    <property type="entry name" value="BPS1_pln"/>
</dbReference>
<comment type="caution">
    <text evidence="1">The sequence shown here is derived from an EMBL/GenBank/DDBJ whole genome shotgun (WGS) entry which is preliminary data.</text>
</comment>
<keyword evidence="2" id="KW-1185">Reference proteome</keyword>
<dbReference type="Pfam" id="PF03087">
    <property type="entry name" value="BPS1"/>
    <property type="match status" value="1"/>
</dbReference>
<dbReference type="OrthoDB" id="10535727at2759"/>
<evidence type="ECO:0000313" key="1">
    <source>
        <dbReference type="EMBL" id="KAJ6684648.1"/>
    </source>
</evidence>
<dbReference type="GO" id="GO:0048367">
    <property type="term" value="P:shoot system development"/>
    <property type="evidence" value="ECO:0007669"/>
    <property type="project" value="InterPro"/>
</dbReference>
<evidence type="ECO:0000313" key="2">
    <source>
        <dbReference type="Proteomes" id="UP001151532"/>
    </source>
</evidence>
<name>A0A9Q0SPI0_SALPP</name>
<accession>A0A9Q0SPI0</accession>
<dbReference type="AlphaFoldDB" id="A0A9Q0SPI0"/>
<protein>
    <submittedName>
        <fullName evidence="1">Uncharacterized protein</fullName>
    </submittedName>
</protein>
<sequence length="79" mass="8679">METKGTSATLDKDTTLEALAREAEEMSVAVFASLLSSIYLTTKSKGSGSWSIFSKLLKFKRVVDAIEVERTDAELFSLK</sequence>
<organism evidence="1 2">
    <name type="scientific">Salix purpurea</name>
    <name type="common">Purple osier willow</name>
    <dbReference type="NCBI Taxonomy" id="77065"/>
    <lineage>
        <taxon>Eukaryota</taxon>
        <taxon>Viridiplantae</taxon>
        <taxon>Streptophyta</taxon>
        <taxon>Embryophyta</taxon>
        <taxon>Tracheophyta</taxon>
        <taxon>Spermatophyta</taxon>
        <taxon>Magnoliopsida</taxon>
        <taxon>eudicotyledons</taxon>
        <taxon>Gunneridae</taxon>
        <taxon>Pentapetalae</taxon>
        <taxon>rosids</taxon>
        <taxon>fabids</taxon>
        <taxon>Malpighiales</taxon>
        <taxon>Salicaceae</taxon>
        <taxon>Saliceae</taxon>
        <taxon>Salix</taxon>
    </lineage>
</organism>
<reference evidence="1" key="2">
    <citation type="journal article" date="2023" name="Int. J. Mol. Sci.">
        <title>De Novo Assembly and Annotation of 11 Diverse Shrub Willow (Salix) Genomes Reveals Novel Gene Organization in Sex-Linked Regions.</title>
        <authorList>
            <person name="Hyden B."/>
            <person name="Feng K."/>
            <person name="Yates T.B."/>
            <person name="Jawdy S."/>
            <person name="Cereghino C."/>
            <person name="Smart L.B."/>
            <person name="Muchero W."/>
        </authorList>
    </citation>
    <scope>NUCLEOTIDE SEQUENCE</scope>
    <source>
        <tissue evidence="1">Shoot tip</tissue>
    </source>
</reference>
<gene>
    <name evidence="1" type="ORF">OIU79_014879</name>
</gene>
<proteinExistence type="predicted"/>